<evidence type="ECO:0000313" key="3">
    <source>
        <dbReference type="Proteomes" id="UP000824496"/>
    </source>
</evidence>
<keyword evidence="1" id="KW-0472">Membrane</keyword>
<evidence type="ECO:0000313" key="2">
    <source>
        <dbReference type="EMBL" id="BDA65734.1"/>
    </source>
</evidence>
<evidence type="ECO:0000256" key="1">
    <source>
        <dbReference type="SAM" id="Phobius"/>
    </source>
</evidence>
<gene>
    <name evidence="2" type="ORF">MANAM107_25680</name>
</gene>
<accession>A0ABM7UEY0</accession>
<organism evidence="2 3">
    <name type="scientific">Actinomyces capricornis</name>
    <dbReference type="NCBI Taxonomy" id="2755559"/>
    <lineage>
        <taxon>Bacteria</taxon>
        <taxon>Bacillati</taxon>
        <taxon>Actinomycetota</taxon>
        <taxon>Actinomycetes</taxon>
        <taxon>Actinomycetales</taxon>
        <taxon>Actinomycetaceae</taxon>
        <taxon>Actinomyces</taxon>
    </lineage>
</organism>
<name>A0ABM7UEY0_9ACTO</name>
<sequence length="182" mass="20132">MESFVSDSQFQSNNSELSIQQIASYIPLLDTASKPIAPLPGGSKVSDSDIGSPKRSFRLKNTDDTFKSDSVLSFKKILRLEESKRKAALNNAFIEDLRTGLEMRNKLASEIIRLTKIQVWVVNGSFMLLAVIQAVHGMWPSDKVILGWFASTVVEIIGLYAIVLRGVFAPSSLSDVISQIQR</sequence>
<keyword evidence="1" id="KW-1133">Transmembrane helix</keyword>
<keyword evidence="3" id="KW-1185">Reference proteome</keyword>
<keyword evidence="1" id="KW-0812">Transmembrane</keyword>
<protein>
    <recommendedName>
        <fullName evidence="4">Calcium uniporter protein</fullName>
    </recommendedName>
</protein>
<feature type="transmembrane region" description="Helical" evidence="1">
    <location>
        <begin position="145"/>
        <end position="164"/>
    </location>
</feature>
<feature type="transmembrane region" description="Helical" evidence="1">
    <location>
        <begin position="119"/>
        <end position="139"/>
    </location>
</feature>
<dbReference type="Proteomes" id="UP000824496">
    <property type="component" value="Chromosome"/>
</dbReference>
<dbReference type="EMBL" id="AP025017">
    <property type="protein sequence ID" value="BDA65734.1"/>
    <property type="molecule type" value="Genomic_DNA"/>
</dbReference>
<evidence type="ECO:0008006" key="4">
    <source>
        <dbReference type="Google" id="ProtNLM"/>
    </source>
</evidence>
<proteinExistence type="predicted"/>
<reference evidence="2 3" key="1">
    <citation type="submission" date="2021-08" db="EMBL/GenBank/DDBJ databases">
        <title>Whole genome sequence of novel Actinomyces species strain MAS-1.</title>
        <authorList>
            <person name="Saito M."/>
            <person name="Kuwahara N."/>
            <person name="Takizawa T."/>
            <person name="Gotouda H."/>
            <person name="Ochiai T."/>
        </authorList>
    </citation>
    <scope>NUCLEOTIDE SEQUENCE [LARGE SCALE GENOMIC DNA]</scope>
    <source>
        <strain evidence="2 3">MAS-1</strain>
    </source>
</reference>